<name>A0AAV4SVJ8_9ARAC</name>
<keyword evidence="2" id="KW-1185">Reference proteome</keyword>
<evidence type="ECO:0000313" key="2">
    <source>
        <dbReference type="Proteomes" id="UP001054837"/>
    </source>
</evidence>
<evidence type="ECO:0000313" key="1">
    <source>
        <dbReference type="EMBL" id="GIY38498.1"/>
    </source>
</evidence>
<accession>A0AAV4SVJ8</accession>
<organism evidence="1 2">
    <name type="scientific">Caerostris darwini</name>
    <dbReference type="NCBI Taxonomy" id="1538125"/>
    <lineage>
        <taxon>Eukaryota</taxon>
        <taxon>Metazoa</taxon>
        <taxon>Ecdysozoa</taxon>
        <taxon>Arthropoda</taxon>
        <taxon>Chelicerata</taxon>
        <taxon>Arachnida</taxon>
        <taxon>Araneae</taxon>
        <taxon>Araneomorphae</taxon>
        <taxon>Entelegynae</taxon>
        <taxon>Araneoidea</taxon>
        <taxon>Araneidae</taxon>
        <taxon>Caerostris</taxon>
    </lineage>
</organism>
<protein>
    <submittedName>
        <fullName evidence="1">Uncharacterized protein</fullName>
    </submittedName>
</protein>
<sequence length="124" mass="14951">MVLSLQLWIYISVFRSRTRIRLLTEDFYRISPHTASLHCPEKEDVEDLHFDVLFIRDFGNYILRSDFFQIWNDRLRTARTAGFRNNSCTLTRTICGLFIRLFSFHPLISEWVFRIIAWILLICM</sequence>
<reference evidence="1 2" key="1">
    <citation type="submission" date="2021-06" db="EMBL/GenBank/DDBJ databases">
        <title>Caerostris darwini draft genome.</title>
        <authorList>
            <person name="Kono N."/>
            <person name="Arakawa K."/>
        </authorList>
    </citation>
    <scope>NUCLEOTIDE SEQUENCE [LARGE SCALE GENOMIC DNA]</scope>
</reference>
<dbReference type="AlphaFoldDB" id="A0AAV4SVJ8"/>
<dbReference type="EMBL" id="BPLQ01008624">
    <property type="protein sequence ID" value="GIY38498.1"/>
    <property type="molecule type" value="Genomic_DNA"/>
</dbReference>
<dbReference type="Proteomes" id="UP001054837">
    <property type="component" value="Unassembled WGS sequence"/>
</dbReference>
<gene>
    <name evidence="1" type="ORF">CDAR_39311</name>
</gene>
<comment type="caution">
    <text evidence="1">The sequence shown here is derived from an EMBL/GenBank/DDBJ whole genome shotgun (WGS) entry which is preliminary data.</text>
</comment>
<proteinExistence type="predicted"/>